<organism evidence="3 4">
    <name type="scientific">Halorubrum halodurans</name>
    <dbReference type="NCBI Taxonomy" id="1383851"/>
    <lineage>
        <taxon>Archaea</taxon>
        <taxon>Methanobacteriati</taxon>
        <taxon>Methanobacteriota</taxon>
        <taxon>Stenosarchaea group</taxon>
        <taxon>Halobacteria</taxon>
        <taxon>Halobacteriales</taxon>
        <taxon>Haloferacaceae</taxon>
        <taxon>Halorubrum</taxon>
    </lineage>
</organism>
<dbReference type="InterPro" id="IPR011037">
    <property type="entry name" value="Pyrv_Knase-like_insert_dom_sf"/>
</dbReference>
<feature type="domain" description="MOSC" evidence="2">
    <location>
        <begin position="31"/>
        <end position="166"/>
    </location>
</feature>
<evidence type="ECO:0000313" key="3">
    <source>
        <dbReference type="EMBL" id="OYR56576.1"/>
    </source>
</evidence>
<evidence type="ECO:0000259" key="2">
    <source>
        <dbReference type="PROSITE" id="PS51340"/>
    </source>
</evidence>
<dbReference type="RefSeq" id="WP_094531932.1">
    <property type="nucleotide sequence ID" value="NZ_NHPJ01000083.1"/>
</dbReference>
<feature type="compositionally biased region" description="Basic and acidic residues" evidence="1">
    <location>
        <begin position="1"/>
        <end position="22"/>
    </location>
</feature>
<dbReference type="EMBL" id="NHPJ01000083">
    <property type="protein sequence ID" value="OYR56576.1"/>
    <property type="molecule type" value="Genomic_DNA"/>
</dbReference>
<gene>
    <name evidence="3" type="ORF">DJ70_08425</name>
</gene>
<sequence length="166" mass="17803">MGHAKEASARDARVGTVERIHVAPDTGGDPEPRESVEAVAGRGLRGDRYFRGEGIYNERDDLDPSDVTLIEAEAVEAAAEAYDVDLAAGEHRRNVTTRGVALNHLVGERFRVGEVVLEGTGLCEPCEYMASHADQPDAKAALEHRGGLDARIVESGTIAVADEVVW</sequence>
<accession>A0A256IJU3</accession>
<dbReference type="Proteomes" id="UP000216308">
    <property type="component" value="Unassembled WGS sequence"/>
</dbReference>
<dbReference type="Gene3D" id="2.40.33.20">
    <property type="entry name" value="PK beta-barrel domain-like"/>
    <property type="match status" value="1"/>
</dbReference>
<dbReference type="PROSITE" id="PS51340">
    <property type="entry name" value="MOSC"/>
    <property type="match status" value="1"/>
</dbReference>
<dbReference type="PANTHER" id="PTHR36930:SF1">
    <property type="entry name" value="MOSC DOMAIN-CONTAINING PROTEIN"/>
    <property type="match status" value="1"/>
</dbReference>
<dbReference type="Pfam" id="PF03473">
    <property type="entry name" value="MOSC"/>
    <property type="match status" value="1"/>
</dbReference>
<dbReference type="InterPro" id="IPR005302">
    <property type="entry name" value="MoCF_Sase_C"/>
</dbReference>
<dbReference type="SUPFAM" id="SSF50800">
    <property type="entry name" value="PK beta-barrel domain-like"/>
    <property type="match status" value="1"/>
</dbReference>
<reference evidence="3 4" key="1">
    <citation type="journal article" date="2014" name="Front. Microbiol.">
        <title>Population and genomic analysis of the genus Halorubrum.</title>
        <authorList>
            <person name="Fullmer M.S."/>
            <person name="Soucy S.M."/>
            <person name="Swithers K.S."/>
            <person name="Makkay A.M."/>
            <person name="Wheeler R."/>
            <person name="Ventosa A."/>
            <person name="Gogarten J.P."/>
            <person name="Papke R.T."/>
        </authorList>
    </citation>
    <scope>NUCLEOTIDE SEQUENCE [LARGE SCALE GENOMIC DNA]</scope>
    <source>
        <strain evidence="3 4">Cb34</strain>
    </source>
</reference>
<dbReference type="OrthoDB" id="68158at2157"/>
<dbReference type="PANTHER" id="PTHR36930">
    <property type="entry name" value="METAL-SULFUR CLUSTER BIOSYNTHESIS PROTEINS YUAD-RELATED"/>
    <property type="match status" value="1"/>
</dbReference>
<dbReference type="GO" id="GO:0030151">
    <property type="term" value="F:molybdenum ion binding"/>
    <property type="evidence" value="ECO:0007669"/>
    <property type="project" value="InterPro"/>
</dbReference>
<keyword evidence="4" id="KW-1185">Reference proteome</keyword>
<evidence type="ECO:0000256" key="1">
    <source>
        <dbReference type="SAM" id="MobiDB-lite"/>
    </source>
</evidence>
<dbReference type="GO" id="GO:0030170">
    <property type="term" value="F:pyridoxal phosphate binding"/>
    <property type="evidence" value="ECO:0007669"/>
    <property type="project" value="InterPro"/>
</dbReference>
<comment type="caution">
    <text evidence="3">The sequence shown here is derived from an EMBL/GenBank/DDBJ whole genome shotgun (WGS) entry which is preliminary data.</text>
</comment>
<protein>
    <submittedName>
        <fullName evidence="3">MOSC domain-containing protein</fullName>
    </submittedName>
</protein>
<dbReference type="AlphaFoldDB" id="A0A256IJU3"/>
<feature type="region of interest" description="Disordered" evidence="1">
    <location>
        <begin position="1"/>
        <end position="38"/>
    </location>
</feature>
<name>A0A256IJU3_9EURY</name>
<proteinExistence type="predicted"/>
<evidence type="ECO:0000313" key="4">
    <source>
        <dbReference type="Proteomes" id="UP000216308"/>
    </source>
</evidence>
<dbReference type="GO" id="GO:0003824">
    <property type="term" value="F:catalytic activity"/>
    <property type="evidence" value="ECO:0007669"/>
    <property type="project" value="InterPro"/>
</dbReference>
<dbReference type="InterPro" id="IPR052716">
    <property type="entry name" value="MOSC_domain"/>
</dbReference>